<accession>A0A383C2S6</accession>
<dbReference type="Gene3D" id="3.40.50.150">
    <property type="entry name" value="Vaccinia Virus protein VP39"/>
    <property type="match status" value="1"/>
</dbReference>
<dbReference type="SUPFAM" id="SSF53335">
    <property type="entry name" value="S-adenosyl-L-methionine-dependent methyltransferases"/>
    <property type="match status" value="1"/>
</dbReference>
<evidence type="ECO:0000313" key="2">
    <source>
        <dbReference type="EMBL" id="SVE26737.1"/>
    </source>
</evidence>
<gene>
    <name evidence="2" type="ORF">METZ01_LOCUS479591</name>
</gene>
<organism evidence="2">
    <name type="scientific">marine metagenome</name>
    <dbReference type="NCBI Taxonomy" id="408172"/>
    <lineage>
        <taxon>unclassified sequences</taxon>
        <taxon>metagenomes</taxon>
        <taxon>ecological metagenomes</taxon>
    </lineage>
</organism>
<dbReference type="EMBL" id="UINC01205526">
    <property type="protein sequence ID" value="SVE26737.1"/>
    <property type="molecule type" value="Genomic_DNA"/>
</dbReference>
<protein>
    <recommendedName>
        <fullName evidence="1">Methyltransferase domain-containing protein</fullName>
    </recommendedName>
</protein>
<dbReference type="AlphaFoldDB" id="A0A383C2S6"/>
<feature type="non-terminal residue" evidence="2">
    <location>
        <position position="1"/>
    </location>
</feature>
<dbReference type="Pfam" id="PF13649">
    <property type="entry name" value="Methyltransf_25"/>
    <property type="match status" value="1"/>
</dbReference>
<reference evidence="2" key="1">
    <citation type="submission" date="2018-05" db="EMBL/GenBank/DDBJ databases">
        <authorList>
            <person name="Lanie J.A."/>
            <person name="Ng W.-L."/>
            <person name="Kazmierczak K.M."/>
            <person name="Andrzejewski T.M."/>
            <person name="Davidsen T.M."/>
            <person name="Wayne K.J."/>
            <person name="Tettelin H."/>
            <person name="Glass J.I."/>
            <person name="Rusch D."/>
            <person name="Podicherti R."/>
            <person name="Tsui H.-C.T."/>
            <person name="Winkler M.E."/>
        </authorList>
    </citation>
    <scope>NUCLEOTIDE SEQUENCE</scope>
</reference>
<proteinExistence type="predicted"/>
<sequence>GCGDGSLAAALGESGAWVVHGLEKNRKLVAAARRKIEALGSYGRVSVESWGGKELPYADNLVNLVISREAAGLELAEVMRVLVPQGVLLVENSGKWERKVKPWPDEIDDWTHFLHGPDNNAVSRDKLVGPPRHIQWIGDPKFSRAHEQTASFSAAVTYRGRMFYIIDETPPVDIRLEARWSLVARDAFNGMILWKRPMQRWVNQLRRFRSGPASLPFRLVAGDDRVFVTFDFEGPVHVLDAF</sequence>
<name>A0A383C2S6_9ZZZZ</name>
<dbReference type="InterPro" id="IPR029063">
    <property type="entry name" value="SAM-dependent_MTases_sf"/>
</dbReference>
<feature type="non-terminal residue" evidence="2">
    <location>
        <position position="242"/>
    </location>
</feature>
<dbReference type="CDD" id="cd02440">
    <property type="entry name" value="AdoMet_MTases"/>
    <property type="match status" value="1"/>
</dbReference>
<evidence type="ECO:0000259" key="1">
    <source>
        <dbReference type="Pfam" id="PF13649"/>
    </source>
</evidence>
<feature type="domain" description="Methyltransferase" evidence="1">
    <location>
        <begin position="1"/>
        <end position="86"/>
    </location>
</feature>
<dbReference type="InterPro" id="IPR041698">
    <property type="entry name" value="Methyltransf_25"/>
</dbReference>